<name>A0A438ATE6_9NOCA</name>
<dbReference type="NCBIfam" id="TIGR01098">
    <property type="entry name" value="3A0109s03R"/>
    <property type="match status" value="1"/>
</dbReference>
<dbReference type="CDD" id="cd01071">
    <property type="entry name" value="PBP2_PhnD_like"/>
    <property type="match status" value="1"/>
</dbReference>
<proteinExistence type="inferred from homology"/>
<organism evidence="4 5">
    <name type="scientific">Rhodococcus xishaensis</name>
    <dbReference type="NCBI Taxonomy" id="2487364"/>
    <lineage>
        <taxon>Bacteria</taxon>
        <taxon>Bacillati</taxon>
        <taxon>Actinomycetota</taxon>
        <taxon>Actinomycetes</taxon>
        <taxon>Mycobacteriales</taxon>
        <taxon>Nocardiaceae</taxon>
        <taxon>Rhodococcus</taxon>
    </lineage>
</organism>
<dbReference type="GO" id="GO:0043190">
    <property type="term" value="C:ATP-binding cassette (ABC) transporter complex"/>
    <property type="evidence" value="ECO:0007669"/>
    <property type="project" value="InterPro"/>
</dbReference>
<dbReference type="Proteomes" id="UP000283479">
    <property type="component" value="Unassembled WGS sequence"/>
</dbReference>
<sequence>MGISNFRRTKVVAGMIALLALPLVACGVSSNDSTETIRLGLSPDEDSAAVLARYEPLVEYLSDATGLEVEPYVGADYTAVIEALNSGHLDLAWFGPSEYVLATERVHGGVEPFASAIQTDDSVPYRSSFIVRSDSGIEGPEDFQGKIVAFTDPASTSGHVFGQYALAEAGYDANTLFSQIVYSGSHDASLLSLLNGRVDVAAISSRKIPEFIRTGVAGNDEIKTVFESEEIPADPITYRADLPQQTKELLQRAFLDETPALSAALEGTGFASFGRVSDSDYDVVRTAYKVSGLEPEL</sequence>
<accession>A0A438ATE6</accession>
<evidence type="ECO:0000313" key="5">
    <source>
        <dbReference type="Proteomes" id="UP000283479"/>
    </source>
</evidence>
<dbReference type="EMBL" id="RKLO01000004">
    <property type="protein sequence ID" value="RVW02004.1"/>
    <property type="molecule type" value="Genomic_DNA"/>
</dbReference>
<keyword evidence="2 3" id="KW-0732">Signal</keyword>
<keyword evidence="5" id="KW-1185">Reference proteome</keyword>
<dbReference type="SUPFAM" id="SSF53850">
    <property type="entry name" value="Periplasmic binding protein-like II"/>
    <property type="match status" value="1"/>
</dbReference>
<evidence type="ECO:0000313" key="4">
    <source>
        <dbReference type="EMBL" id="RVW02004.1"/>
    </source>
</evidence>
<dbReference type="GO" id="GO:0055085">
    <property type="term" value="P:transmembrane transport"/>
    <property type="evidence" value="ECO:0007669"/>
    <property type="project" value="InterPro"/>
</dbReference>
<feature type="signal peptide" evidence="3">
    <location>
        <begin position="1"/>
        <end position="25"/>
    </location>
</feature>
<dbReference type="InterPro" id="IPR005770">
    <property type="entry name" value="PhnD"/>
</dbReference>
<dbReference type="AlphaFoldDB" id="A0A438ATE6"/>
<evidence type="ECO:0000256" key="3">
    <source>
        <dbReference type="SAM" id="SignalP"/>
    </source>
</evidence>
<evidence type="ECO:0000256" key="1">
    <source>
        <dbReference type="ARBA" id="ARBA00007162"/>
    </source>
</evidence>
<dbReference type="OrthoDB" id="9764656at2"/>
<dbReference type="PANTHER" id="PTHR35841:SF1">
    <property type="entry name" value="PHOSPHONATES-BINDING PERIPLASMIC PROTEIN"/>
    <property type="match status" value="1"/>
</dbReference>
<protein>
    <submittedName>
        <fullName evidence="4">Phosphate/phosphite/phosphonate ABC transporter substrate-binding protein</fullName>
    </submittedName>
</protein>
<comment type="similarity">
    <text evidence="1">Belongs to the phosphate/phosphite/phosphonate binding protein family.</text>
</comment>
<dbReference type="Gene3D" id="3.40.190.10">
    <property type="entry name" value="Periplasmic binding protein-like II"/>
    <property type="match status" value="2"/>
</dbReference>
<dbReference type="RefSeq" id="WP_127954442.1">
    <property type="nucleotide sequence ID" value="NZ_RKLO01000004.1"/>
</dbReference>
<gene>
    <name evidence="4" type="ORF">EGT50_11235</name>
</gene>
<dbReference type="Pfam" id="PF12974">
    <property type="entry name" value="Phosphonate-bd"/>
    <property type="match status" value="1"/>
</dbReference>
<feature type="chain" id="PRO_5039173403" evidence="3">
    <location>
        <begin position="26"/>
        <end position="297"/>
    </location>
</feature>
<dbReference type="PANTHER" id="PTHR35841">
    <property type="entry name" value="PHOSPHONATES-BINDING PERIPLASMIC PROTEIN"/>
    <property type="match status" value="1"/>
</dbReference>
<evidence type="ECO:0000256" key="2">
    <source>
        <dbReference type="ARBA" id="ARBA00022729"/>
    </source>
</evidence>
<reference evidence="4 5" key="1">
    <citation type="submission" date="2018-11" db="EMBL/GenBank/DDBJ databases">
        <title>Rhodococcus spongicola sp. nov. and Rhodococcus xishaensis sp. nov. from marine sponges.</title>
        <authorList>
            <person name="Li L."/>
            <person name="Lin H.W."/>
        </authorList>
    </citation>
    <scope>NUCLEOTIDE SEQUENCE [LARGE SCALE GENOMIC DNA]</scope>
    <source>
        <strain evidence="4 5">LHW51113</strain>
    </source>
</reference>
<comment type="caution">
    <text evidence="4">The sequence shown here is derived from an EMBL/GenBank/DDBJ whole genome shotgun (WGS) entry which is preliminary data.</text>
</comment>